<protein>
    <submittedName>
        <fullName evidence="6">28S ribosomal protein S36, mitochondrial isoform X1</fullName>
    </submittedName>
</protein>
<evidence type="ECO:0000256" key="3">
    <source>
        <dbReference type="ARBA" id="ARBA00043970"/>
    </source>
</evidence>
<keyword evidence="2" id="KW-0496">Mitochondrion</keyword>
<dbReference type="RefSeq" id="XP_005094366.1">
    <property type="nucleotide sequence ID" value="XM_005094309.3"/>
</dbReference>
<keyword evidence="6" id="KW-0687">Ribonucleoprotein</keyword>
<evidence type="ECO:0000256" key="4">
    <source>
        <dbReference type="SAM" id="MobiDB-lite"/>
    </source>
</evidence>
<evidence type="ECO:0000256" key="2">
    <source>
        <dbReference type="ARBA" id="ARBA00023128"/>
    </source>
</evidence>
<comment type="similarity">
    <text evidence="3">Belongs to the alpha-ketoglutarate dehydrogenase component 4 family.</text>
</comment>
<proteinExistence type="inferred from homology"/>
<dbReference type="PANTHER" id="PTHR31601:SF2">
    <property type="entry name" value="ALPHA-KETOGLUTARATE DEHYDROGENASE COMPONENT 4"/>
    <property type="match status" value="1"/>
</dbReference>
<organism evidence="5 6">
    <name type="scientific">Aplysia californica</name>
    <name type="common">California sea hare</name>
    <dbReference type="NCBI Taxonomy" id="6500"/>
    <lineage>
        <taxon>Eukaryota</taxon>
        <taxon>Metazoa</taxon>
        <taxon>Spiralia</taxon>
        <taxon>Lophotrochozoa</taxon>
        <taxon>Mollusca</taxon>
        <taxon>Gastropoda</taxon>
        <taxon>Heterobranchia</taxon>
        <taxon>Euthyneura</taxon>
        <taxon>Tectipleura</taxon>
        <taxon>Aplysiida</taxon>
        <taxon>Aplysioidea</taxon>
        <taxon>Aplysiidae</taxon>
        <taxon>Aplysia</taxon>
    </lineage>
</organism>
<gene>
    <name evidence="6" type="primary">LOC101854559</name>
</gene>
<keyword evidence="6" id="KW-0689">Ribosomal protein</keyword>
<dbReference type="Pfam" id="PF10937">
    <property type="entry name" value="Kgd4-YMR31"/>
    <property type="match status" value="1"/>
</dbReference>
<dbReference type="GeneID" id="101854559"/>
<dbReference type="Proteomes" id="UP000694888">
    <property type="component" value="Unplaced"/>
</dbReference>
<keyword evidence="5" id="KW-1185">Reference proteome</keyword>
<comment type="subcellular location">
    <subcellularLocation>
        <location evidence="1">Mitochondrion</location>
    </subcellularLocation>
</comment>
<accession>A0ABM0JIF6</accession>
<name>A0ABM0JIF6_APLCA</name>
<feature type="region of interest" description="Disordered" evidence="4">
    <location>
        <begin position="40"/>
        <end position="100"/>
    </location>
</feature>
<feature type="compositionally biased region" description="Low complexity" evidence="4">
    <location>
        <begin position="70"/>
        <end position="87"/>
    </location>
</feature>
<dbReference type="PANTHER" id="PTHR31601">
    <property type="entry name" value="28S RIBOSOMAL PROTEIN S36, MITOCHONDRIAL"/>
    <property type="match status" value="1"/>
</dbReference>
<sequence length="116" mass="12211">MPSLPILVKIGNRSSKTMAATVARTVQQVVRPHIPLIKFPTRGPQAAGQGAAQSFGKPGNVESLISSTMGSTAAASKPSASVSKGPAIESSELPPRYRRKQLSQEEIEFIEKGGQV</sequence>
<evidence type="ECO:0000313" key="5">
    <source>
        <dbReference type="Proteomes" id="UP000694888"/>
    </source>
</evidence>
<dbReference type="GO" id="GO:0005840">
    <property type="term" value="C:ribosome"/>
    <property type="evidence" value="ECO:0007669"/>
    <property type="project" value="UniProtKB-KW"/>
</dbReference>
<feature type="compositionally biased region" description="Low complexity" evidence="4">
    <location>
        <begin position="43"/>
        <end position="53"/>
    </location>
</feature>
<reference evidence="6" key="1">
    <citation type="submission" date="2025-08" db="UniProtKB">
        <authorList>
            <consortium name="RefSeq"/>
        </authorList>
    </citation>
    <scope>IDENTIFICATION</scope>
</reference>
<dbReference type="InterPro" id="IPR020373">
    <property type="entry name" value="Kgd4/YMR-31"/>
</dbReference>
<evidence type="ECO:0000256" key="1">
    <source>
        <dbReference type="ARBA" id="ARBA00004173"/>
    </source>
</evidence>
<evidence type="ECO:0000313" key="6">
    <source>
        <dbReference type="RefSeq" id="XP_005094366.1"/>
    </source>
</evidence>